<keyword evidence="2" id="KW-0472">Membrane</keyword>
<protein>
    <submittedName>
        <fullName evidence="3">Uncharacterized protein</fullName>
    </submittedName>
</protein>
<evidence type="ECO:0000256" key="1">
    <source>
        <dbReference type="SAM" id="MobiDB-lite"/>
    </source>
</evidence>
<feature type="transmembrane region" description="Helical" evidence="2">
    <location>
        <begin position="140"/>
        <end position="162"/>
    </location>
</feature>
<sequence>MLETFRFAVRGLKQWTSRQFQVAFIVAMLVGLLIGVATVLIPNPWFARDIEPVWWNYPVWLLTALATGMLVATYIRPVQSQPEAQDTEASYNAQDRHPGGKDRHSRMGVVGGILSWFAVGCPVCNKLALIAFGYSGAITYFAPIQPFLALAALLLTFGALMWRLKGQVVCKVPVPAAIA</sequence>
<evidence type="ECO:0000256" key="2">
    <source>
        <dbReference type="SAM" id="Phobius"/>
    </source>
</evidence>
<gene>
    <name evidence="3" type="ORF">J2S62_001101</name>
</gene>
<accession>A0ABU2AZR9</accession>
<feature type="region of interest" description="Disordered" evidence="1">
    <location>
        <begin position="85"/>
        <end position="104"/>
    </location>
</feature>
<organism evidence="3 4">
    <name type="scientific">Enteractinococcus fodinae</name>
    <dbReference type="NCBI Taxonomy" id="684663"/>
    <lineage>
        <taxon>Bacteria</taxon>
        <taxon>Bacillati</taxon>
        <taxon>Actinomycetota</taxon>
        <taxon>Actinomycetes</taxon>
        <taxon>Micrococcales</taxon>
        <taxon>Micrococcaceae</taxon>
    </lineage>
</organism>
<keyword evidence="2" id="KW-0812">Transmembrane</keyword>
<proteinExistence type="predicted"/>
<dbReference type="Proteomes" id="UP001183794">
    <property type="component" value="Unassembled WGS sequence"/>
</dbReference>
<keyword evidence="4" id="KW-1185">Reference proteome</keyword>
<comment type="caution">
    <text evidence="3">The sequence shown here is derived from an EMBL/GenBank/DDBJ whole genome shotgun (WGS) entry which is preliminary data.</text>
</comment>
<dbReference type="EMBL" id="JAVDYJ010000001">
    <property type="protein sequence ID" value="MDR7346844.1"/>
    <property type="molecule type" value="Genomic_DNA"/>
</dbReference>
<evidence type="ECO:0000313" key="3">
    <source>
        <dbReference type="EMBL" id="MDR7346844.1"/>
    </source>
</evidence>
<evidence type="ECO:0000313" key="4">
    <source>
        <dbReference type="Proteomes" id="UP001183794"/>
    </source>
</evidence>
<feature type="transmembrane region" description="Helical" evidence="2">
    <location>
        <begin position="113"/>
        <end position="134"/>
    </location>
</feature>
<reference evidence="3 4" key="1">
    <citation type="submission" date="2023-07" db="EMBL/GenBank/DDBJ databases">
        <title>Sequencing the genomes of 1000 actinobacteria strains.</title>
        <authorList>
            <person name="Klenk H.-P."/>
        </authorList>
    </citation>
    <scope>NUCLEOTIDE SEQUENCE [LARGE SCALE GENOMIC DNA]</scope>
    <source>
        <strain evidence="3 4">DSM 22966</strain>
    </source>
</reference>
<feature type="transmembrane region" description="Helical" evidence="2">
    <location>
        <begin position="53"/>
        <end position="75"/>
    </location>
</feature>
<feature type="transmembrane region" description="Helical" evidence="2">
    <location>
        <begin position="20"/>
        <end position="41"/>
    </location>
</feature>
<dbReference type="RefSeq" id="WP_310172323.1">
    <property type="nucleotide sequence ID" value="NZ_BAABHE010000002.1"/>
</dbReference>
<keyword evidence="2" id="KW-1133">Transmembrane helix</keyword>
<name>A0ABU2AZR9_9MICC</name>